<reference evidence="1" key="1">
    <citation type="submission" date="2021-12" db="EMBL/GenBank/DDBJ databases">
        <title>Enterovibrio ZSDZ35 sp. nov. and Enterovibrio ZSDZ42 sp. nov., isolated from coastal seawater in Qingdao.</title>
        <authorList>
            <person name="Zhang P."/>
        </authorList>
    </citation>
    <scope>NUCLEOTIDE SEQUENCE</scope>
    <source>
        <strain evidence="1">ZSDZ42</strain>
    </source>
</reference>
<dbReference type="RefSeq" id="WP_274163701.1">
    <property type="nucleotide sequence ID" value="NZ_JAJUBC010000006.1"/>
</dbReference>
<keyword evidence="2" id="KW-1185">Reference proteome</keyword>
<gene>
    <name evidence="1" type="ORF">LRP50_06750</name>
</gene>
<dbReference type="Proteomes" id="UP001149400">
    <property type="component" value="Unassembled WGS sequence"/>
</dbReference>
<proteinExistence type="predicted"/>
<sequence>MMWEVLTEAVDLLSKVAQTGIAGFGAWLAWKAFLKEDSQESEVVDENAPINPDVEDIKLFETSNQTTWLKKTINGIECHLDDRRPNKRSGHRWTLSREMARNILQNGDIYVNPGIKISSGQISIGTHTNWLYSKRLFPDPAGLHHRVVELLRAVAVE</sequence>
<evidence type="ECO:0000313" key="1">
    <source>
        <dbReference type="EMBL" id="MDD1792820.1"/>
    </source>
</evidence>
<organism evidence="1 2">
    <name type="scientific">Enterovibrio gelatinilyticus</name>
    <dbReference type="NCBI Taxonomy" id="2899819"/>
    <lineage>
        <taxon>Bacteria</taxon>
        <taxon>Pseudomonadati</taxon>
        <taxon>Pseudomonadota</taxon>
        <taxon>Gammaproteobacteria</taxon>
        <taxon>Vibrionales</taxon>
        <taxon>Vibrionaceae</taxon>
        <taxon>Enterovibrio</taxon>
    </lineage>
</organism>
<protein>
    <submittedName>
        <fullName evidence="1">Uncharacterized protein</fullName>
    </submittedName>
</protein>
<comment type="caution">
    <text evidence="1">The sequence shown here is derived from an EMBL/GenBank/DDBJ whole genome shotgun (WGS) entry which is preliminary data.</text>
</comment>
<dbReference type="EMBL" id="JAJUBC010000006">
    <property type="protein sequence ID" value="MDD1792820.1"/>
    <property type="molecule type" value="Genomic_DNA"/>
</dbReference>
<name>A0ABT5QYW4_9GAMM</name>
<accession>A0ABT5QYW4</accession>
<evidence type="ECO:0000313" key="2">
    <source>
        <dbReference type="Proteomes" id="UP001149400"/>
    </source>
</evidence>